<feature type="compositionally biased region" description="Basic and acidic residues" evidence="3">
    <location>
        <begin position="751"/>
        <end position="768"/>
    </location>
</feature>
<dbReference type="GO" id="GO:0000055">
    <property type="term" value="P:ribosomal large subunit export from nucleus"/>
    <property type="evidence" value="ECO:0007669"/>
    <property type="project" value="TreeGrafter"/>
</dbReference>
<dbReference type="PROSITE" id="PS50234">
    <property type="entry name" value="VWFA"/>
    <property type="match status" value="1"/>
</dbReference>
<feature type="compositionally biased region" description="Acidic residues" evidence="3">
    <location>
        <begin position="981"/>
        <end position="992"/>
    </location>
</feature>
<dbReference type="FunFam" id="3.40.50.410:FF:000028">
    <property type="entry name" value="Midasin"/>
    <property type="match status" value="1"/>
</dbReference>
<sequence length="1557" mass="176918">MSVINLLQQCLEDSPLGEFPARLSILFTFLLQYRISNSNDLAEIVYNVYSYYIQFLPSVNNHIAQLRKPIEKEMKDYVKIARWNDMNFYSVKQSVQKSHRCIIKHIKTFEDALKKPAKNFFTLPSKINESESSPWSLDIKPEDFMSSQTKLPKLVAQRKETLFKKLPMYHKKAKKLSERVSNNFPVIDHINRLNDLCGNIIEALQSVTSDAVKTVLTRSREKKQTLLNIQTKRQMLSTLFKNLRVMGLSFRQGIIYQKRVNMNEVFSIPAFDPLSLQVLEIDLKFKELLLKSSSETSHYFCKNIAQYAHLQKSMESPCKDLTLDMIHRIQGYSGHLMQFITLQRQKIVKISKDVDAVGCFLATLSAFNKEQQTSGVKKNLTVLPPQNVMLEWEGLLCNYLVQFIVSVGQFRALMECAPSSAEMTSDLSVISSSLSANPLPSIDKKDSIWSGISTAYDHCATDIRKQLVLLSDVLNTTHVYGTWHQFSWVGACFTSMQSAARQIMSVVKEAEYNAENCFTKNLSSLYSKICQETKNVTKSCATIVQEAETSTSRTNNKQNRILSRLCQKLTKEVLLAFQDMVKLCLQSDDNNQAEDIDVVSENLFTVRISASIDEIERCLRIENIKQIVNKLKKHIGLFQNSIEDLKSIDDSLRLLINLTPFLNQYYHLLKVYMAVILGMHRTSNKFLSILLEIFNILATKGFCIPPELQEEAKKYGATKFEDIEGGGLGEGEGTKDVSGNIETEDQLEDAFKEGQEKEDSDQKSKEIKEEEEGIEMSNDFEGKTHNPDEQDEEIEKSEDEEDLEKKMGDVDTSDAEKLDEKIWGSDSEDEDEEEDLKEESESGGVTENKESELVAKDGEYKKDDYEKHKDKRAEEFCPDTEDEYKEDIPDPLIDTAPQQEPEGLDLPDNMEIKDDYKENEDLEETEGDTNMEDIQDDGDTENEDEGSNAENEQKETEEGNDIPSNNVDSKDDIEGCNSAEPVEENEEMEIASDDQRNDLLPTHTPTSEEAIASADNAKSSSHDPVQCKETPMEWESGAQDVKEQHREGQADSTVSQSEDFGHEGKKSSAAVRKTGDDQQNKSKLKQPDENRVVDDSSTDKNVKHKPIVEKQSLKNSLGPDPETSADMYEHVSKKEEGVAQAVDIATEEQAAARPVQDQSESASDNEEVIEISSGDDEEEHPRAQGDSVHSDQRKKPGEKGEIGERDKKMEITEGEVVKTLTVPRGLESTIHTQNDIWRHLSSVNQQGLRLKMEKDLDLFCHAGKEQTISSGQLWRNYEILVSSLAQELCEQLRLVLEPTKMSKLKGDYRTGKRLNMRKIIPYIASDFRKDKIWLRRTKPSKRQYQIMLAVDDSSSMADNHSKQLAFESLAVLGQSLSLLEAGEISVVSFGEKVELLLGFNEQFSSITGSRIIEQFSFSQKRTNYSQMLNYATDAFVQARSNSRFTTVSKEIAQLLIIISDGRGIYREGEKVMKNAVRRARDNNIFMVFIVLDSPSNEHSILDIKCPVFEANQLKEMKCYMENFPFPFYIILRDISSLPLVLGEALRQWFELVTSVER</sequence>
<evidence type="ECO:0000256" key="1">
    <source>
        <dbReference type="ARBA" id="ARBA00022741"/>
    </source>
</evidence>
<name>A0A087UH40_STEMI</name>
<evidence type="ECO:0000256" key="3">
    <source>
        <dbReference type="SAM" id="MobiDB-lite"/>
    </source>
</evidence>
<dbReference type="OMA" id="SARWEYI"/>
<dbReference type="OrthoDB" id="6426420at2759"/>
<feature type="compositionally biased region" description="Basic and acidic residues" evidence="3">
    <location>
        <begin position="1179"/>
        <end position="1210"/>
    </location>
</feature>
<proteinExistence type="predicted"/>
<organism evidence="5 6">
    <name type="scientific">Stegodyphus mimosarum</name>
    <name type="common">African social velvet spider</name>
    <dbReference type="NCBI Taxonomy" id="407821"/>
    <lineage>
        <taxon>Eukaryota</taxon>
        <taxon>Metazoa</taxon>
        <taxon>Ecdysozoa</taxon>
        <taxon>Arthropoda</taxon>
        <taxon>Chelicerata</taxon>
        <taxon>Arachnida</taxon>
        <taxon>Araneae</taxon>
        <taxon>Araneomorphae</taxon>
        <taxon>Entelegynae</taxon>
        <taxon>Eresoidea</taxon>
        <taxon>Eresidae</taxon>
        <taxon>Stegodyphus</taxon>
    </lineage>
</organism>
<feature type="compositionally biased region" description="Acidic residues" evidence="3">
    <location>
        <begin position="876"/>
        <end position="885"/>
    </location>
</feature>
<evidence type="ECO:0000256" key="2">
    <source>
        <dbReference type="ARBA" id="ARBA00022840"/>
    </source>
</evidence>
<feature type="compositionally biased region" description="Basic and acidic residues" evidence="3">
    <location>
        <begin position="847"/>
        <end position="875"/>
    </location>
</feature>
<dbReference type="GO" id="GO:0005634">
    <property type="term" value="C:nucleus"/>
    <property type="evidence" value="ECO:0007669"/>
    <property type="project" value="TreeGrafter"/>
</dbReference>
<protein>
    <submittedName>
        <fullName evidence="5">Midasin</fullName>
    </submittedName>
</protein>
<feature type="region of interest" description="Disordered" evidence="3">
    <location>
        <begin position="751"/>
        <end position="1210"/>
    </location>
</feature>
<feature type="compositionally biased region" description="Basic and acidic residues" evidence="3">
    <location>
        <begin position="1073"/>
        <end position="1112"/>
    </location>
</feature>
<feature type="compositionally biased region" description="Basic and acidic residues" evidence="3">
    <location>
        <begin position="1040"/>
        <end position="1049"/>
    </location>
</feature>
<feature type="compositionally biased region" description="Acidic residues" evidence="3">
    <location>
        <begin position="917"/>
        <end position="947"/>
    </location>
</feature>
<evidence type="ECO:0000313" key="5">
    <source>
        <dbReference type="EMBL" id="KFM76679.1"/>
    </source>
</evidence>
<evidence type="ECO:0000313" key="6">
    <source>
        <dbReference type="Proteomes" id="UP000054359"/>
    </source>
</evidence>
<feature type="domain" description="VWFA" evidence="4">
    <location>
        <begin position="1345"/>
        <end position="1555"/>
    </location>
</feature>
<dbReference type="SMART" id="SM00327">
    <property type="entry name" value="VWA"/>
    <property type="match status" value="1"/>
</dbReference>
<feature type="compositionally biased region" description="Basic and acidic residues" evidence="3">
    <location>
        <begin position="1127"/>
        <end position="1137"/>
    </location>
</feature>
<evidence type="ECO:0000259" key="4">
    <source>
        <dbReference type="PROSITE" id="PS50234"/>
    </source>
</evidence>
<keyword evidence="2" id="KW-0067">ATP-binding</keyword>
<dbReference type="STRING" id="407821.A0A087UH40"/>
<dbReference type="GO" id="GO:0030687">
    <property type="term" value="C:preribosome, large subunit precursor"/>
    <property type="evidence" value="ECO:0007669"/>
    <property type="project" value="TreeGrafter"/>
</dbReference>
<dbReference type="PANTHER" id="PTHR48103:SF2">
    <property type="entry name" value="MIDASIN"/>
    <property type="match status" value="1"/>
</dbReference>
<feature type="compositionally biased region" description="Basic and acidic residues" evidence="3">
    <location>
        <begin position="803"/>
        <end position="823"/>
    </location>
</feature>
<feature type="non-terminal residue" evidence="5">
    <location>
        <position position="1557"/>
    </location>
</feature>
<dbReference type="Pfam" id="PF13519">
    <property type="entry name" value="VWA_2"/>
    <property type="match status" value="1"/>
</dbReference>
<gene>
    <name evidence="5" type="ORF">X975_16065</name>
</gene>
<reference evidence="5 6" key="1">
    <citation type="submission" date="2013-11" db="EMBL/GenBank/DDBJ databases">
        <title>Genome sequencing of Stegodyphus mimosarum.</title>
        <authorList>
            <person name="Bechsgaard J."/>
        </authorList>
    </citation>
    <scope>NUCLEOTIDE SEQUENCE [LARGE SCALE GENOMIC DNA]</scope>
</reference>
<keyword evidence="1" id="KW-0547">Nucleotide-binding</keyword>
<feature type="compositionally biased region" description="Acidic residues" evidence="3">
    <location>
        <begin position="789"/>
        <end position="802"/>
    </location>
</feature>
<dbReference type="SUPFAM" id="SSF53300">
    <property type="entry name" value="vWA-like"/>
    <property type="match status" value="1"/>
</dbReference>
<dbReference type="PANTHER" id="PTHR48103">
    <property type="entry name" value="MIDASIN-RELATED"/>
    <property type="match status" value="1"/>
</dbReference>
<dbReference type="GO" id="GO:0005524">
    <property type="term" value="F:ATP binding"/>
    <property type="evidence" value="ECO:0007669"/>
    <property type="project" value="UniProtKB-KW"/>
</dbReference>
<dbReference type="CDD" id="cd01460">
    <property type="entry name" value="vWA_midasin"/>
    <property type="match status" value="1"/>
</dbReference>
<dbReference type="EMBL" id="KK119760">
    <property type="protein sequence ID" value="KFM76679.1"/>
    <property type="molecule type" value="Genomic_DNA"/>
</dbReference>
<dbReference type="InterPro" id="IPR036465">
    <property type="entry name" value="vWFA_dom_sf"/>
</dbReference>
<dbReference type="Gene3D" id="3.40.50.410">
    <property type="entry name" value="von Willebrand factor, type A domain"/>
    <property type="match status" value="1"/>
</dbReference>
<accession>A0A087UH40</accession>
<dbReference type="InterPro" id="IPR002035">
    <property type="entry name" value="VWF_A"/>
</dbReference>
<feature type="compositionally biased region" description="Acidic residues" evidence="3">
    <location>
        <begin position="826"/>
        <end position="838"/>
    </location>
</feature>
<feature type="compositionally biased region" description="Acidic residues" evidence="3">
    <location>
        <begin position="1163"/>
        <end position="1178"/>
    </location>
</feature>
<dbReference type="Proteomes" id="UP000054359">
    <property type="component" value="Unassembled WGS sequence"/>
</dbReference>
<dbReference type="GO" id="GO:0000027">
    <property type="term" value="P:ribosomal large subunit assembly"/>
    <property type="evidence" value="ECO:0007669"/>
    <property type="project" value="TreeGrafter"/>
</dbReference>
<keyword evidence="6" id="KW-1185">Reference proteome</keyword>